<dbReference type="SMART" id="SM00256">
    <property type="entry name" value="FBOX"/>
    <property type="match status" value="1"/>
</dbReference>
<keyword evidence="3" id="KW-1185">Reference proteome</keyword>
<protein>
    <submittedName>
        <fullName evidence="2">F-box domain-containing protein</fullName>
    </submittedName>
</protein>
<dbReference type="InterPro" id="IPR050796">
    <property type="entry name" value="SCF_F-box_component"/>
</dbReference>
<evidence type="ECO:0000259" key="1">
    <source>
        <dbReference type="PROSITE" id="PS50181"/>
    </source>
</evidence>
<dbReference type="Pfam" id="PF00646">
    <property type="entry name" value="F-box"/>
    <property type="match status" value="1"/>
</dbReference>
<evidence type="ECO:0000313" key="3">
    <source>
        <dbReference type="Proteomes" id="UP000245207"/>
    </source>
</evidence>
<dbReference type="PROSITE" id="PS50181">
    <property type="entry name" value="FBOX"/>
    <property type="match status" value="1"/>
</dbReference>
<dbReference type="InterPro" id="IPR001810">
    <property type="entry name" value="F-box_dom"/>
</dbReference>
<dbReference type="PANTHER" id="PTHR31672">
    <property type="entry name" value="BNACNNG10540D PROTEIN"/>
    <property type="match status" value="1"/>
</dbReference>
<name>A0A2U1QKC6_ARTAN</name>
<dbReference type="Gene3D" id="1.20.1280.50">
    <property type="match status" value="1"/>
</dbReference>
<dbReference type="PANTHER" id="PTHR31672:SF13">
    <property type="entry name" value="F-BOX PROTEIN CPR30-LIKE"/>
    <property type="match status" value="1"/>
</dbReference>
<dbReference type="EMBL" id="PKPP01000066">
    <property type="protein sequence ID" value="PWA98464.1"/>
    <property type="molecule type" value="Genomic_DNA"/>
</dbReference>
<dbReference type="NCBIfam" id="TIGR01640">
    <property type="entry name" value="F_box_assoc_1"/>
    <property type="match status" value="1"/>
</dbReference>
<gene>
    <name evidence="2" type="ORF">CTI12_AA018560</name>
</gene>
<proteinExistence type="predicted"/>
<evidence type="ECO:0000313" key="2">
    <source>
        <dbReference type="EMBL" id="PWA98464.1"/>
    </source>
</evidence>
<dbReference type="Proteomes" id="UP000245207">
    <property type="component" value="Unassembled WGS sequence"/>
</dbReference>
<organism evidence="2 3">
    <name type="scientific">Artemisia annua</name>
    <name type="common">Sweet wormwood</name>
    <dbReference type="NCBI Taxonomy" id="35608"/>
    <lineage>
        <taxon>Eukaryota</taxon>
        <taxon>Viridiplantae</taxon>
        <taxon>Streptophyta</taxon>
        <taxon>Embryophyta</taxon>
        <taxon>Tracheophyta</taxon>
        <taxon>Spermatophyta</taxon>
        <taxon>Magnoliopsida</taxon>
        <taxon>eudicotyledons</taxon>
        <taxon>Gunneridae</taxon>
        <taxon>Pentapetalae</taxon>
        <taxon>asterids</taxon>
        <taxon>campanulids</taxon>
        <taxon>Asterales</taxon>
        <taxon>Asteraceae</taxon>
        <taxon>Asteroideae</taxon>
        <taxon>Anthemideae</taxon>
        <taxon>Artemisiinae</taxon>
        <taxon>Artemisia</taxon>
    </lineage>
</organism>
<comment type="caution">
    <text evidence="2">The sequence shown here is derived from an EMBL/GenBank/DDBJ whole genome shotgun (WGS) entry which is preliminary data.</text>
</comment>
<dbReference type="InterPro" id="IPR006527">
    <property type="entry name" value="F-box-assoc_dom_typ1"/>
</dbReference>
<accession>A0A2U1QKC6</accession>
<feature type="domain" description="F-box" evidence="1">
    <location>
        <begin position="1"/>
        <end position="46"/>
    </location>
</feature>
<dbReference type="OrthoDB" id="1021617at2759"/>
<dbReference type="AlphaFoldDB" id="A0A2U1QKC6"/>
<sequence>MAVLYIPDDVVDNILTRLPLTPLLRFTCVSKHWNRLITNPQFLRSRSHRMIFLATATDAHDLTINDNVPLDATCQYPKLKVHYPFENLKGDNQATILGTVNGLVLLQYLDKCGDWDLKCTMILYNPFTRASKKIPYSTSFLRCRYNYAYGFGYGASTDDLRIIVLLTYGIHTPKDGDSIACEVFNFKTSLWSTCTLQDTNVNHINLIYFKEPVAAFLNGYLYWIVSGKNMLVALNLRDMALSEIHLPLQRIHYRAQLGTIHGRLYLIDIEGCNFGLWVMNKQGAQNSWSNTCSCRLLDGNRSYTPICTLDNGRILMRDILNHQLIIYDSSNDSYMLLNTSLDDLHTMRGIEYVESLFSHQVYVLLNII</sequence>
<dbReference type="STRING" id="35608.A0A2U1QKC6"/>
<dbReference type="InterPro" id="IPR036047">
    <property type="entry name" value="F-box-like_dom_sf"/>
</dbReference>
<dbReference type="Pfam" id="PF07734">
    <property type="entry name" value="FBA_1"/>
    <property type="match status" value="1"/>
</dbReference>
<dbReference type="SUPFAM" id="SSF81383">
    <property type="entry name" value="F-box domain"/>
    <property type="match status" value="1"/>
</dbReference>
<reference evidence="2 3" key="1">
    <citation type="journal article" date="2018" name="Mol. Plant">
        <title>The genome of Artemisia annua provides insight into the evolution of Asteraceae family and artemisinin biosynthesis.</title>
        <authorList>
            <person name="Shen Q."/>
            <person name="Zhang L."/>
            <person name="Liao Z."/>
            <person name="Wang S."/>
            <person name="Yan T."/>
            <person name="Shi P."/>
            <person name="Liu M."/>
            <person name="Fu X."/>
            <person name="Pan Q."/>
            <person name="Wang Y."/>
            <person name="Lv Z."/>
            <person name="Lu X."/>
            <person name="Zhang F."/>
            <person name="Jiang W."/>
            <person name="Ma Y."/>
            <person name="Chen M."/>
            <person name="Hao X."/>
            <person name="Li L."/>
            <person name="Tang Y."/>
            <person name="Lv G."/>
            <person name="Zhou Y."/>
            <person name="Sun X."/>
            <person name="Brodelius P.E."/>
            <person name="Rose J.K.C."/>
            <person name="Tang K."/>
        </authorList>
    </citation>
    <scope>NUCLEOTIDE SEQUENCE [LARGE SCALE GENOMIC DNA]</scope>
    <source>
        <strain evidence="3">cv. Huhao1</strain>
        <tissue evidence="2">Leaf</tissue>
    </source>
</reference>
<dbReference type="InterPro" id="IPR017451">
    <property type="entry name" value="F-box-assoc_interact_dom"/>
</dbReference>